<proteinExistence type="predicted"/>
<feature type="compositionally biased region" description="Basic residues" evidence="1">
    <location>
        <begin position="1"/>
        <end position="14"/>
    </location>
</feature>
<dbReference type="AlphaFoldDB" id="A0AAV2DVH9"/>
<organism evidence="2 3">
    <name type="scientific">Linum trigynum</name>
    <dbReference type="NCBI Taxonomy" id="586398"/>
    <lineage>
        <taxon>Eukaryota</taxon>
        <taxon>Viridiplantae</taxon>
        <taxon>Streptophyta</taxon>
        <taxon>Embryophyta</taxon>
        <taxon>Tracheophyta</taxon>
        <taxon>Spermatophyta</taxon>
        <taxon>Magnoliopsida</taxon>
        <taxon>eudicotyledons</taxon>
        <taxon>Gunneridae</taxon>
        <taxon>Pentapetalae</taxon>
        <taxon>rosids</taxon>
        <taxon>fabids</taxon>
        <taxon>Malpighiales</taxon>
        <taxon>Linaceae</taxon>
        <taxon>Linum</taxon>
    </lineage>
</organism>
<keyword evidence="3" id="KW-1185">Reference proteome</keyword>
<evidence type="ECO:0000313" key="2">
    <source>
        <dbReference type="EMBL" id="CAL1377408.1"/>
    </source>
</evidence>
<reference evidence="2 3" key="1">
    <citation type="submission" date="2024-04" db="EMBL/GenBank/DDBJ databases">
        <authorList>
            <person name="Fracassetti M."/>
        </authorList>
    </citation>
    <scope>NUCLEOTIDE SEQUENCE [LARGE SCALE GENOMIC DNA]</scope>
</reference>
<accession>A0AAV2DVH9</accession>
<protein>
    <submittedName>
        <fullName evidence="2">Uncharacterized protein</fullName>
    </submittedName>
</protein>
<dbReference type="Proteomes" id="UP001497516">
    <property type="component" value="Chromosome 3"/>
</dbReference>
<dbReference type="EMBL" id="OZ034816">
    <property type="protein sequence ID" value="CAL1377408.1"/>
    <property type="molecule type" value="Genomic_DNA"/>
</dbReference>
<feature type="region of interest" description="Disordered" evidence="1">
    <location>
        <begin position="1"/>
        <end position="66"/>
    </location>
</feature>
<sequence>MKSGVRSRPHHGSWRLRQEPQPHPVMTGRQGSTPTRPGIEAIKYPPTPRRDKGLQGDDTNQSTRRV</sequence>
<evidence type="ECO:0000313" key="3">
    <source>
        <dbReference type="Proteomes" id="UP001497516"/>
    </source>
</evidence>
<name>A0AAV2DVH9_9ROSI</name>
<feature type="compositionally biased region" description="Polar residues" evidence="1">
    <location>
        <begin position="57"/>
        <end position="66"/>
    </location>
</feature>
<evidence type="ECO:0000256" key="1">
    <source>
        <dbReference type="SAM" id="MobiDB-lite"/>
    </source>
</evidence>
<gene>
    <name evidence="2" type="ORF">LTRI10_LOCUS19062</name>
</gene>